<dbReference type="RefSeq" id="WP_234615011.1">
    <property type="nucleotide sequence ID" value="NZ_CP098806.1"/>
</dbReference>
<comment type="caution">
    <text evidence="2">The sequence shown here is derived from an EMBL/GenBank/DDBJ whole genome shotgun (WGS) entry which is preliminary data.</text>
</comment>
<sequence length="595" mass="67976">MCTVTYIPAENSIFLTSNRDERIDRAPAVPPECYCVNKIEMIYPKDAQAGGTWIVLNGDRSAAVLLNGGFKNHFYQTPYRKSRGLIMLDIMSTNSPADHFQAMDLKAIEPFTIILLTQGRLRRCTWDGDHKHLTELDATKPHIWASVTLYDRDMQLQRENALIQWLKETRQVKPEAVADFHLGANMRYETSNAPHNANIRTVSVTLLALSTDRRASVLYHDLHSGEVAAKRMQTQASGTPLLFNSFYWKTRRFWIRLRHWEYWPFACLYLPLVPLWLWLSLRARSLLFFSAANPGIAYSGFIQERKSDIYPLLPEGLYPKGVLCKTGMSAGEINSVLRESSLDFPLIAKPDIGERGIQVELLRKPADLDAYRSRSKVDFLLQEYIDYSHEIGIFYYRIPGNKNGQLSGIVGKEFLSVTGDGQTSLLSLLMQNDRAVLQLHALAAVFGDQFDNIPDSGEILTLVPYGNHSRGSRFIDLHSRITPGLTDMIDKVCTQVPGFYFGRLDIRFKNWEELEAGRHFSIIELNGTGSEPTHIYDPAHSLFFAWKEIYRHWEIVFKISMINAHNGKQPLMSLKEGLEMKRAHDKHLNLMQALH</sequence>
<keyword evidence="1" id="KW-0812">Transmembrane</keyword>
<dbReference type="AlphaFoldDB" id="A0A9X1PED3"/>
<organism evidence="2 3">
    <name type="scientific">Dyadobacter fanqingshengii</name>
    <dbReference type="NCBI Taxonomy" id="2906443"/>
    <lineage>
        <taxon>Bacteria</taxon>
        <taxon>Pseudomonadati</taxon>
        <taxon>Bacteroidota</taxon>
        <taxon>Cytophagia</taxon>
        <taxon>Cytophagales</taxon>
        <taxon>Spirosomataceae</taxon>
        <taxon>Dyadobacter</taxon>
    </lineage>
</organism>
<evidence type="ECO:0000313" key="2">
    <source>
        <dbReference type="EMBL" id="MCF0042143.1"/>
    </source>
</evidence>
<proteinExistence type="predicted"/>
<reference evidence="2" key="1">
    <citation type="submission" date="2021-12" db="EMBL/GenBank/DDBJ databases">
        <title>Novel species in genus Dyadobacter.</title>
        <authorList>
            <person name="Ma C."/>
        </authorList>
    </citation>
    <scope>NUCLEOTIDE SEQUENCE</scope>
    <source>
        <strain evidence="2">CY399</strain>
    </source>
</reference>
<evidence type="ECO:0000256" key="1">
    <source>
        <dbReference type="SAM" id="Phobius"/>
    </source>
</evidence>
<keyword evidence="1" id="KW-0472">Membrane</keyword>
<feature type="transmembrane region" description="Helical" evidence="1">
    <location>
        <begin position="260"/>
        <end position="279"/>
    </location>
</feature>
<keyword evidence="3" id="KW-1185">Reference proteome</keyword>
<dbReference type="InterPro" id="IPR008551">
    <property type="entry name" value="TANGO2"/>
</dbReference>
<keyword evidence="1" id="KW-1133">Transmembrane helix</keyword>
<name>A0A9X1PED3_9BACT</name>
<evidence type="ECO:0000313" key="3">
    <source>
        <dbReference type="Proteomes" id="UP001139700"/>
    </source>
</evidence>
<dbReference type="Pfam" id="PF05742">
    <property type="entry name" value="TANGO2"/>
    <property type="match status" value="1"/>
</dbReference>
<dbReference type="SUPFAM" id="SSF56059">
    <property type="entry name" value="Glutathione synthetase ATP-binding domain-like"/>
    <property type="match status" value="1"/>
</dbReference>
<protein>
    <submittedName>
        <fullName evidence="2">NRDE family protein</fullName>
    </submittedName>
</protein>
<dbReference type="Proteomes" id="UP001139700">
    <property type="component" value="Unassembled WGS sequence"/>
</dbReference>
<accession>A0A9X1PED3</accession>
<dbReference type="EMBL" id="JAJTTA010000003">
    <property type="protein sequence ID" value="MCF0042143.1"/>
    <property type="molecule type" value="Genomic_DNA"/>
</dbReference>
<gene>
    <name evidence="2" type="ORF">LXM24_18695</name>
</gene>